<proteinExistence type="predicted"/>
<accession>A0A8H4NR92</accession>
<dbReference type="Proteomes" id="UP000605986">
    <property type="component" value="Unassembled WGS sequence"/>
</dbReference>
<reference evidence="1" key="1">
    <citation type="submission" date="2020-01" db="EMBL/GenBank/DDBJ databases">
        <title>Identification and distribution of gene clusters putatively required for synthesis of sphingolipid metabolism inhibitors in phylogenetically diverse species of the filamentous fungus Fusarium.</title>
        <authorList>
            <person name="Kim H.-S."/>
            <person name="Busman M."/>
            <person name="Brown D.W."/>
            <person name="Divon H."/>
            <person name="Uhlig S."/>
            <person name="Proctor R.H."/>
        </authorList>
    </citation>
    <scope>NUCLEOTIDE SEQUENCE</scope>
    <source>
        <strain evidence="1">NRRL 53441</strain>
    </source>
</reference>
<keyword evidence="2" id="KW-1185">Reference proteome</keyword>
<protein>
    <submittedName>
        <fullName evidence="1">Uncharacterized protein</fullName>
    </submittedName>
</protein>
<comment type="caution">
    <text evidence="1">The sequence shown here is derived from an EMBL/GenBank/DDBJ whole genome shotgun (WGS) entry which is preliminary data.</text>
</comment>
<dbReference type="OrthoDB" id="5070419at2759"/>
<gene>
    <name evidence="1" type="ORF">F53441_13456</name>
</gene>
<organism evidence="1 2">
    <name type="scientific">Fusarium austroafricanum</name>
    <dbReference type="NCBI Taxonomy" id="2364996"/>
    <lineage>
        <taxon>Eukaryota</taxon>
        <taxon>Fungi</taxon>
        <taxon>Dikarya</taxon>
        <taxon>Ascomycota</taxon>
        <taxon>Pezizomycotina</taxon>
        <taxon>Sordariomycetes</taxon>
        <taxon>Hypocreomycetidae</taxon>
        <taxon>Hypocreales</taxon>
        <taxon>Nectriaceae</taxon>
        <taxon>Fusarium</taxon>
        <taxon>Fusarium concolor species complex</taxon>
    </lineage>
</organism>
<sequence length="88" mass="9850">MTTFSSIPPYILGGACVSRGIMALLSPRKEYGNVGLLLESSKTSTEGGTVSPLMYFKGLRQRKRRDNIFRDFSGGKDWRWVGCLDEWG</sequence>
<evidence type="ECO:0000313" key="2">
    <source>
        <dbReference type="Proteomes" id="UP000605986"/>
    </source>
</evidence>
<dbReference type="AlphaFoldDB" id="A0A8H4NR92"/>
<name>A0A8H4NR92_9HYPO</name>
<evidence type="ECO:0000313" key="1">
    <source>
        <dbReference type="EMBL" id="KAF4435752.1"/>
    </source>
</evidence>
<dbReference type="EMBL" id="JAADJG010000836">
    <property type="protein sequence ID" value="KAF4435752.1"/>
    <property type="molecule type" value="Genomic_DNA"/>
</dbReference>